<keyword evidence="4" id="KW-1185">Reference proteome</keyword>
<dbReference type="GO" id="GO:0004180">
    <property type="term" value="F:carboxypeptidase activity"/>
    <property type="evidence" value="ECO:0007669"/>
    <property type="project" value="UniProtKB-KW"/>
</dbReference>
<reference evidence="4" key="1">
    <citation type="submission" date="2016-11" db="EMBL/GenBank/DDBJ databases">
        <authorList>
            <person name="Varghese N."/>
            <person name="Submissions S."/>
        </authorList>
    </citation>
    <scope>NUCLEOTIDE SEQUENCE [LARGE SCALE GENOMIC DNA]</scope>
    <source>
        <strain evidence="4">DSM 2635</strain>
    </source>
</reference>
<keyword evidence="1" id="KW-1133">Transmembrane helix</keyword>
<dbReference type="InterPro" id="IPR009045">
    <property type="entry name" value="Zn_M74/Hedgehog-like"/>
</dbReference>
<evidence type="ECO:0000259" key="2">
    <source>
        <dbReference type="Pfam" id="PF13539"/>
    </source>
</evidence>
<accession>A0A1M5NRE7</accession>
<feature type="domain" description="Peptidase M15C" evidence="2">
    <location>
        <begin position="160"/>
        <end position="238"/>
    </location>
</feature>
<dbReference type="Proteomes" id="UP000243255">
    <property type="component" value="Unassembled WGS sequence"/>
</dbReference>
<gene>
    <name evidence="3" type="ORF">SAMN04488530_11145</name>
</gene>
<sequence length="238" mass="27182">MTRLKKITSITLSVVLIYFVYNIILNNFNKNEPEVSKNDTKFENQANETKTSEPIFISSPIPEEIKNKMLGNSMPYNEPISFDSLEYLKVTYFGFDKKSHVGELVVDKNVSSDLLEIFRELYENKYPIEKIKLIDEYNAVDEDSMADNNSSAFCYRTIAGTNKISNHGKGRAVDINPLQNPHVVGNTVNPTEGSIYANRNLNESGMVIEGDACYNAFIKRGWSWGGHWKNPDYQHFEK</sequence>
<dbReference type="RefSeq" id="WP_073125562.1">
    <property type="nucleotide sequence ID" value="NZ_BAABCH010000100.1"/>
</dbReference>
<organism evidence="3 4">
    <name type="scientific">Asaccharospora irregularis DSM 2635</name>
    <dbReference type="NCBI Taxonomy" id="1121321"/>
    <lineage>
        <taxon>Bacteria</taxon>
        <taxon>Bacillati</taxon>
        <taxon>Bacillota</taxon>
        <taxon>Clostridia</taxon>
        <taxon>Peptostreptococcales</taxon>
        <taxon>Peptostreptococcaceae</taxon>
        <taxon>Asaccharospora</taxon>
    </lineage>
</organism>
<dbReference type="EMBL" id="FQWX01000011">
    <property type="protein sequence ID" value="SHG91759.1"/>
    <property type="molecule type" value="Genomic_DNA"/>
</dbReference>
<keyword evidence="1" id="KW-0472">Membrane</keyword>
<dbReference type="Pfam" id="PF13539">
    <property type="entry name" value="Peptidase_M15_4"/>
    <property type="match status" value="1"/>
</dbReference>
<dbReference type="AlphaFoldDB" id="A0A1M5NRE7"/>
<dbReference type="STRING" id="1121321.SAMN04488530_11145"/>
<keyword evidence="3" id="KW-0378">Hydrolase</keyword>
<name>A0A1M5NRE7_9FIRM</name>
<evidence type="ECO:0000256" key="1">
    <source>
        <dbReference type="SAM" id="Phobius"/>
    </source>
</evidence>
<dbReference type="SUPFAM" id="SSF55166">
    <property type="entry name" value="Hedgehog/DD-peptidase"/>
    <property type="match status" value="1"/>
</dbReference>
<dbReference type="Gene3D" id="3.30.1380.10">
    <property type="match status" value="1"/>
</dbReference>
<protein>
    <submittedName>
        <fullName evidence="3">D-alanyl-D-alanine carboxypeptidase</fullName>
    </submittedName>
</protein>
<feature type="transmembrane region" description="Helical" evidence="1">
    <location>
        <begin position="7"/>
        <end position="25"/>
    </location>
</feature>
<dbReference type="OrthoDB" id="9799970at2"/>
<keyword evidence="1" id="KW-0812">Transmembrane</keyword>
<dbReference type="InterPro" id="IPR039561">
    <property type="entry name" value="Peptidase_M15C"/>
</dbReference>
<keyword evidence="3" id="KW-0645">Protease</keyword>
<evidence type="ECO:0000313" key="4">
    <source>
        <dbReference type="Proteomes" id="UP000243255"/>
    </source>
</evidence>
<keyword evidence="3" id="KW-0121">Carboxypeptidase</keyword>
<proteinExistence type="predicted"/>
<evidence type="ECO:0000313" key="3">
    <source>
        <dbReference type="EMBL" id="SHG91759.1"/>
    </source>
</evidence>